<keyword evidence="8" id="KW-0411">Iron-sulfur</keyword>
<dbReference type="Proteomes" id="UP000503640">
    <property type="component" value="Unassembled WGS sequence"/>
</dbReference>
<feature type="region of interest" description="Disordered" evidence="9">
    <location>
        <begin position="1"/>
        <end position="20"/>
    </location>
</feature>
<dbReference type="SUPFAM" id="SSF63380">
    <property type="entry name" value="Riboflavin synthase domain-like"/>
    <property type="match status" value="1"/>
</dbReference>
<dbReference type="InterPro" id="IPR001433">
    <property type="entry name" value="OxRdtase_FAD/NAD-bd"/>
</dbReference>
<dbReference type="PANTHER" id="PTHR47354">
    <property type="entry name" value="NADH OXIDOREDUCTASE HCR"/>
    <property type="match status" value="1"/>
</dbReference>
<evidence type="ECO:0000256" key="3">
    <source>
        <dbReference type="ARBA" id="ARBA00022714"/>
    </source>
</evidence>
<dbReference type="InterPro" id="IPR017927">
    <property type="entry name" value="FAD-bd_FR_type"/>
</dbReference>
<evidence type="ECO:0000256" key="6">
    <source>
        <dbReference type="ARBA" id="ARBA00023002"/>
    </source>
</evidence>
<dbReference type="InterPro" id="IPR050415">
    <property type="entry name" value="MRET"/>
</dbReference>
<dbReference type="RefSeq" id="WP_176067090.1">
    <property type="nucleotide sequence ID" value="NZ_BJTG01000008.1"/>
</dbReference>
<evidence type="ECO:0000256" key="7">
    <source>
        <dbReference type="ARBA" id="ARBA00023004"/>
    </source>
</evidence>
<comment type="cofactor">
    <cofactor evidence="1">
        <name>FAD</name>
        <dbReference type="ChEBI" id="CHEBI:57692"/>
    </cofactor>
</comment>
<feature type="domain" description="FAD-binding FR-type" evidence="10">
    <location>
        <begin position="23"/>
        <end position="147"/>
    </location>
</feature>
<keyword evidence="6" id="KW-0560">Oxidoreductase</keyword>
<evidence type="ECO:0000313" key="12">
    <source>
        <dbReference type="Proteomes" id="UP000503640"/>
    </source>
</evidence>
<dbReference type="InterPro" id="IPR039261">
    <property type="entry name" value="FNR_nucleotide-bd"/>
</dbReference>
<keyword evidence="7" id="KW-0408">Iron</keyword>
<organism evidence="11 12">
    <name type="scientific">Anaeromyxobacter diazotrophicus</name>
    <dbReference type="NCBI Taxonomy" id="2590199"/>
    <lineage>
        <taxon>Bacteria</taxon>
        <taxon>Pseudomonadati</taxon>
        <taxon>Myxococcota</taxon>
        <taxon>Myxococcia</taxon>
        <taxon>Myxococcales</taxon>
        <taxon>Cystobacterineae</taxon>
        <taxon>Anaeromyxobacteraceae</taxon>
        <taxon>Anaeromyxobacter</taxon>
    </lineage>
</organism>
<dbReference type="Gene3D" id="2.40.30.10">
    <property type="entry name" value="Translation factors"/>
    <property type="match status" value="1"/>
</dbReference>
<dbReference type="GO" id="GO:0016491">
    <property type="term" value="F:oxidoreductase activity"/>
    <property type="evidence" value="ECO:0007669"/>
    <property type="project" value="UniProtKB-KW"/>
</dbReference>
<evidence type="ECO:0000259" key="10">
    <source>
        <dbReference type="PROSITE" id="PS51384"/>
    </source>
</evidence>
<dbReference type="GO" id="GO:0051537">
    <property type="term" value="F:2 iron, 2 sulfur cluster binding"/>
    <property type="evidence" value="ECO:0007669"/>
    <property type="project" value="UniProtKB-KW"/>
</dbReference>
<keyword evidence="12" id="KW-1185">Reference proteome</keyword>
<evidence type="ECO:0000256" key="2">
    <source>
        <dbReference type="ARBA" id="ARBA00022630"/>
    </source>
</evidence>
<evidence type="ECO:0000313" key="11">
    <source>
        <dbReference type="EMBL" id="GEJ58483.1"/>
    </source>
</evidence>
<proteinExistence type="predicted"/>
<keyword evidence="4" id="KW-0479">Metal-binding</keyword>
<evidence type="ECO:0000256" key="8">
    <source>
        <dbReference type="ARBA" id="ARBA00023014"/>
    </source>
</evidence>
<accession>A0A7I9VPZ8</accession>
<reference evidence="12" key="1">
    <citation type="journal article" date="2020" name="Appl. Environ. Microbiol.">
        <title>Diazotrophic Anaeromyxobacter Isolates from Soils.</title>
        <authorList>
            <person name="Masuda Y."/>
            <person name="Yamanaka H."/>
            <person name="Xu Z.X."/>
            <person name="Shiratori Y."/>
            <person name="Aono T."/>
            <person name="Amachi S."/>
            <person name="Senoo K."/>
            <person name="Itoh H."/>
        </authorList>
    </citation>
    <scope>NUCLEOTIDE SEQUENCE [LARGE SCALE GENOMIC DNA]</scope>
    <source>
        <strain evidence="12">R267</strain>
    </source>
</reference>
<evidence type="ECO:0000256" key="5">
    <source>
        <dbReference type="ARBA" id="ARBA00022827"/>
    </source>
</evidence>
<sequence>MREGETSVAPTRSGPGPQPRRRIKELEAMVADVVVETHDTTTLVLFTGNERLDYEPGHFLTIDPHQFEGLERWTAYLEDQKGKREPPRAYSMSSSPLEKYLAITVKEERYQRGVTKYPPLLSPLLVKRTARGQRLHLVGFTGPYTLPADVTSRTDHVVHLVAGSGAVPNYAILKHALTLYPELRHTFVCSNKTWRDVIFRRGLAELQERHPDRLRVVHTLTREEEPARRGPDVRQGRVGAALLRELVPDPTACLVYACGPAIGPYERRAAKERGEEPAPRFLEAAQAALAEAGVPAARIKTESYG</sequence>
<keyword evidence="5" id="KW-0274">FAD</keyword>
<evidence type="ECO:0000256" key="1">
    <source>
        <dbReference type="ARBA" id="ARBA00001974"/>
    </source>
</evidence>
<gene>
    <name evidence="11" type="ORF">AMYX_32240</name>
</gene>
<keyword evidence="2" id="KW-0285">Flavoprotein</keyword>
<dbReference type="PROSITE" id="PS51384">
    <property type="entry name" value="FAD_FR"/>
    <property type="match status" value="1"/>
</dbReference>
<dbReference type="GO" id="GO:0046872">
    <property type="term" value="F:metal ion binding"/>
    <property type="evidence" value="ECO:0007669"/>
    <property type="project" value="UniProtKB-KW"/>
</dbReference>
<name>A0A7I9VPZ8_9BACT</name>
<evidence type="ECO:0000256" key="9">
    <source>
        <dbReference type="SAM" id="MobiDB-lite"/>
    </source>
</evidence>
<evidence type="ECO:0000256" key="4">
    <source>
        <dbReference type="ARBA" id="ARBA00022723"/>
    </source>
</evidence>
<dbReference type="Gene3D" id="3.40.50.80">
    <property type="entry name" value="Nucleotide-binding domain of ferredoxin-NADP reductase (FNR) module"/>
    <property type="match status" value="1"/>
</dbReference>
<dbReference type="AlphaFoldDB" id="A0A7I9VPZ8"/>
<dbReference type="SUPFAM" id="SSF52343">
    <property type="entry name" value="Ferredoxin reductase-like, C-terminal NADP-linked domain"/>
    <property type="match status" value="1"/>
</dbReference>
<protein>
    <recommendedName>
        <fullName evidence="10">FAD-binding FR-type domain-containing protein</fullName>
    </recommendedName>
</protein>
<dbReference type="PANTHER" id="PTHR47354:SF6">
    <property type="entry name" value="NADH OXIDOREDUCTASE HCR"/>
    <property type="match status" value="1"/>
</dbReference>
<comment type="caution">
    <text evidence="11">The sequence shown here is derived from an EMBL/GenBank/DDBJ whole genome shotgun (WGS) entry which is preliminary data.</text>
</comment>
<dbReference type="EMBL" id="BJTG01000008">
    <property type="protein sequence ID" value="GEJ58483.1"/>
    <property type="molecule type" value="Genomic_DNA"/>
</dbReference>
<dbReference type="Pfam" id="PF00175">
    <property type="entry name" value="NAD_binding_1"/>
    <property type="match status" value="1"/>
</dbReference>
<dbReference type="InterPro" id="IPR017938">
    <property type="entry name" value="Riboflavin_synthase-like_b-brl"/>
</dbReference>
<keyword evidence="3" id="KW-0001">2Fe-2S</keyword>